<feature type="binding site" evidence="6">
    <location>
        <position position="117"/>
    </location>
    <ligand>
        <name>S-adenosyl-L-methionine</name>
        <dbReference type="ChEBI" id="CHEBI:59789"/>
    </ligand>
</feature>
<feature type="binding site" evidence="6">
    <location>
        <position position="69"/>
    </location>
    <ligand>
        <name>S-adenosyl-L-methionine</name>
        <dbReference type="ChEBI" id="CHEBI:59789"/>
    </ligand>
</feature>
<gene>
    <name evidence="6 8" type="primary">rsmH</name>
    <name evidence="8" type="ORF">HYY20_05885</name>
</gene>
<feature type="binding site" evidence="6">
    <location>
        <begin position="49"/>
        <end position="51"/>
    </location>
    <ligand>
        <name>S-adenosyl-L-methionine</name>
        <dbReference type="ChEBI" id="CHEBI:59789"/>
    </ligand>
</feature>
<evidence type="ECO:0000313" key="8">
    <source>
        <dbReference type="EMBL" id="MBI2876392.1"/>
    </source>
</evidence>
<organism evidence="8 9">
    <name type="scientific">Tectimicrobiota bacterium</name>
    <dbReference type="NCBI Taxonomy" id="2528274"/>
    <lineage>
        <taxon>Bacteria</taxon>
        <taxon>Pseudomonadati</taxon>
        <taxon>Nitrospinota/Tectimicrobiota group</taxon>
        <taxon>Candidatus Tectimicrobiota</taxon>
    </lineage>
</organism>
<dbReference type="InterPro" id="IPR029063">
    <property type="entry name" value="SAM-dependent_MTases_sf"/>
</dbReference>
<feature type="binding site" evidence="6">
    <location>
        <position position="96"/>
    </location>
    <ligand>
        <name>S-adenosyl-L-methionine</name>
        <dbReference type="ChEBI" id="CHEBI:59789"/>
    </ligand>
</feature>
<dbReference type="EC" id="2.1.1.199" evidence="6"/>
<evidence type="ECO:0000256" key="5">
    <source>
        <dbReference type="ARBA" id="ARBA00022691"/>
    </source>
</evidence>
<keyword evidence="2 6" id="KW-0698">rRNA processing</keyword>
<sequence>MDLDFEIGNYSDWRAVPAIEHIPVLQQEVLAYLRPQPDRIYLDATVGGGGHAWQILKASSPTGILVGIDLDTEALKIAREHLSPFEGRFTLIQGNYEDLQAILARMEIAQIHGVLLDLGASTFQLKEPERGFSFREEGPLDMRMDREKRLTAAELVNTLSEEELKELIGRYGEERWAGRVARSICQARERKPLASTRELAEIVATAIPRACHPRRIHPATKTFQALRIAVNGELESLVHSIEDAVDLLAPGGRICVISFHSLEDRLVKHTFRKLEKGCICPPFFPACRCGKESSLKVLTRHPVTPSAEEVGKNPSSRSSKLRAAERI</sequence>
<dbReference type="Gene3D" id="3.40.50.150">
    <property type="entry name" value="Vaccinia Virus protein VP39"/>
    <property type="match status" value="1"/>
</dbReference>
<dbReference type="GO" id="GO:0071424">
    <property type="term" value="F:rRNA (cytosine-N4-)-methyltransferase activity"/>
    <property type="evidence" value="ECO:0007669"/>
    <property type="project" value="UniProtKB-UniRule"/>
</dbReference>
<evidence type="ECO:0000313" key="9">
    <source>
        <dbReference type="Proteomes" id="UP000769766"/>
    </source>
</evidence>
<dbReference type="PANTHER" id="PTHR11265">
    <property type="entry name" value="S-ADENOSYL-METHYLTRANSFERASE MRAW"/>
    <property type="match status" value="1"/>
</dbReference>
<keyword evidence="4 6" id="KW-0808">Transferase</keyword>
<evidence type="ECO:0000256" key="4">
    <source>
        <dbReference type="ARBA" id="ARBA00022679"/>
    </source>
</evidence>
<keyword evidence="6" id="KW-0963">Cytoplasm</keyword>
<dbReference type="HAMAP" id="MF_01007">
    <property type="entry name" value="16SrRNA_methyltr_H"/>
    <property type="match status" value="1"/>
</dbReference>
<dbReference type="Gene3D" id="1.10.150.170">
    <property type="entry name" value="Putative methyltransferase TM0872, insert domain"/>
    <property type="match status" value="1"/>
</dbReference>
<keyword evidence="3 6" id="KW-0489">Methyltransferase</keyword>
<comment type="function">
    <text evidence="6">Specifically methylates the N4 position of cytidine in position 1402 (C1402) of 16S rRNA.</text>
</comment>
<dbReference type="PANTHER" id="PTHR11265:SF0">
    <property type="entry name" value="12S RRNA N4-METHYLCYTIDINE METHYLTRANSFERASE"/>
    <property type="match status" value="1"/>
</dbReference>
<evidence type="ECO:0000256" key="7">
    <source>
        <dbReference type="SAM" id="MobiDB-lite"/>
    </source>
</evidence>
<dbReference type="GO" id="GO:0070475">
    <property type="term" value="P:rRNA base methylation"/>
    <property type="evidence" value="ECO:0007669"/>
    <property type="project" value="UniProtKB-UniRule"/>
</dbReference>
<keyword evidence="5 6" id="KW-0949">S-adenosyl-L-methionine</keyword>
<comment type="subcellular location">
    <subcellularLocation>
        <location evidence="6">Cytoplasm</location>
    </subcellularLocation>
</comment>
<evidence type="ECO:0000256" key="1">
    <source>
        <dbReference type="ARBA" id="ARBA00010396"/>
    </source>
</evidence>
<reference evidence="8" key="1">
    <citation type="submission" date="2020-07" db="EMBL/GenBank/DDBJ databases">
        <title>Huge and variable diversity of episymbiotic CPR bacteria and DPANN archaea in groundwater ecosystems.</title>
        <authorList>
            <person name="He C.Y."/>
            <person name="Keren R."/>
            <person name="Whittaker M."/>
            <person name="Farag I.F."/>
            <person name="Doudna J."/>
            <person name="Cate J.H.D."/>
            <person name="Banfield J.F."/>
        </authorList>
    </citation>
    <scope>NUCLEOTIDE SEQUENCE</scope>
    <source>
        <strain evidence="8">NC_groundwater_672_Ag_B-0.1um_62_36</strain>
    </source>
</reference>
<dbReference type="PIRSF" id="PIRSF004486">
    <property type="entry name" value="MraW"/>
    <property type="match status" value="1"/>
</dbReference>
<dbReference type="GO" id="GO:0005737">
    <property type="term" value="C:cytoplasm"/>
    <property type="evidence" value="ECO:0007669"/>
    <property type="project" value="UniProtKB-SubCell"/>
</dbReference>
<comment type="caution">
    <text evidence="8">The sequence shown here is derived from an EMBL/GenBank/DDBJ whole genome shotgun (WGS) entry which is preliminary data.</text>
</comment>
<evidence type="ECO:0000256" key="2">
    <source>
        <dbReference type="ARBA" id="ARBA00022552"/>
    </source>
</evidence>
<dbReference type="Pfam" id="PF01795">
    <property type="entry name" value="Methyltransf_5"/>
    <property type="match status" value="1"/>
</dbReference>
<dbReference type="InterPro" id="IPR002903">
    <property type="entry name" value="RsmH"/>
</dbReference>
<dbReference type="FunFam" id="1.10.150.170:FF:000003">
    <property type="entry name" value="Ribosomal RNA small subunit methyltransferase H"/>
    <property type="match status" value="1"/>
</dbReference>
<proteinExistence type="inferred from homology"/>
<protein>
    <recommendedName>
        <fullName evidence="6">Ribosomal RNA small subunit methyltransferase H</fullName>
        <ecNumber evidence="6">2.1.1.199</ecNumber>
    </recommendedName>
    <alternativeName>
        <fullName evidence="6">16S rRNA m(4)C1402 methyltransferase</fullName>
    </alternativeName>
    <alternativeName>
        <fullName evidence="6">rRNA (cytosine-N(4)-)-methyltransferase RsmH</fullName>
    </alternativeName>
</protein>
<name>A0A932CNM5_UNCTE</name>
<dbReference type="SUPFAM" id="SSF53335">
    <property type="entry name" value="S-adenosyl-L-methionine-dependent methyltransferases"/>
    <property type="match status" value="1"/>
</dbReference>
<evidence type="ECO:0000256" key="3">
    <source>
        <dbReference type="ARBA" id="ARBA00022603"/>
    </source>
</evidence>
<dbReference type="InterPro" id="IPR023397">
    <property type="entry name" value="SAM-dep_MeTrfase_MraW_recog"/>
</dbReference>
<feature type="binding site" evidence="6">
    <location>
        <position position="124"/>
    </location>
    <ligand>
        <name>S-adenosyl-L-methionine</name>
        <dbReference type="ChEBI" id="CHEBI:59789"/>
    </ligand>
</feature>
<feature type="region of interest" description="Disordered" evidence="7">
    <location>
        <begin position="303"/>
        <end position="327"/>
    </location>
</feature>
<dbReference type="SUPFAM" id="SSF81799">
    <property type="entry name" value="Putative methyltransferase TM0872, insert domain"/>
    <property type="match status" value="1"/>
</dbReference>
<dbReference type="EMBL" id="JACPRF010000180">
    <property type="protein sequence ID" value="MBI2876392.1"/>
    <property type="molecule type" value="Genomic_DNA"/>
</dbReference>
<accession>A0A932CNM5</accession>
<comment type="similarity">
    <text evidence="1 6">Belongs to the methyltransferase superfamily. RsmH family.</text>
</comment>
<dbReference type="AlphaFoldDB" id="A0A932CNM5"/>
<evidence type="ECO:0000256" key="6">
    <source>
        <dbReference type="HAMAP-Rule" id="MF_01007"/>
    </source>
</evidence>
<dbReference type="Proteomes" id="UP000769766">
    <property type="component" value="Unassembled WGS sequence"/>
</dbReference>
<comment type="catalytic activity">
    <reaction evidence="6">
        <text>cytidine(1402) in 16S rRNA + S-adenosyl-L-methionine = N(4)-methylcytidine(1402) in 16S rRNA + S-adenosyl-L-homocysteine + H(+)</text>
        <dbReference type="Rhea" id="RHEA:42928"/>
        <dbReference type="Rhea" id="RHEA-COMP:10286"/>
        <dbReference type="Rhea" id="RHEA-COMP:10287"/>
        <dbReference type="ChEBI" id="CHEBI:15378"/>
        <dbReference type="ChEBI" id="CHEBI:57856"/>
        <dbReference type="ChEBI" id="CHEBI:59789"/>
        <dbReference type="ChEBI" id="CHEBI:74506"/>
        <dbReference type="ChEBI" id="CHEBI:82748"/>
        <dbReference type="EC" id="2.1.1.199"/>
    </reaction>
</comment>
<dbReference type="NCBIfam" id="TIGR00006">
    <property type="entry name" value="16S rRNA (cytosine(1402)-N(4))-methyltransferase RsmH"/>
    <property type="match status" value="1"/>
</dbReference>